<evidence type="ECO:0000259" key="2">
    <source>
        <dbReference type="Pfam" id="PF08223"/>
    </source>
</evidence>
<dbReference type="RefSeq" id="WP_344343294.1">
    <property type="nucleotide sequence ID" value="NZ_BAAAKJ010000373.1"/>
</dbReference>
<dbReference type="InterPro" id="IPR011965">
    <property type="entry name" value="PaaX_trns_reg"/>
</dbReference>
<dbReference type="InterPro" id="IPR036388">
    <property type="entry name" value="WH-like_DNA-bd_sf"/>
</dbReference>
<organism evidence="4 5">
    <name type="scientific">Kitasatospora putterlickiae</name>
    <dbReference type="NCBI Taxonomy" id="221725"/>
    <lineage>
        <taxon>Bacteria</taxon>
        <taxon>Bacillati</taxon>
        <taxon>Actinomycetota</taxon>
        <taxon>Actinomycetes</taxon>
        <taxon>Kitasatosporales</taxon>
        <taxon>Streptomycetaceae</taxon>
        <taxon>Kitasatospora</taxon>
    </lineage>
</organism>
<dbReference type="Gene3D" id="1.10.10.10">
    <property type="entry name" value="Winged helix-like DNA-binding domain superfamily/Winged helix DNA-binding domain"/>
    <property type="match status" value="1"/>
</dbReference>
<dbReference type="PANTHER" id="PTHR30319">
    <property type="entry name" value="PHENYLACETIC ACID REGULATOR-RELATED TRANSCRIPTIONAL REPRESSOR"/>
    <property type="match status" value="1"/>
</dbReference>
<protein>
    <submittedName>
        <fullName evidence="4">Transcriptional regulator</fullName>
    </submittedName>
</protein>
<comment type="caution">
    <text evidence="4">The sequence shown here is derived from an EMBL/GenBank/DDBJ whole genome shotgun (WGS) entry which is preliminary data.</text>
</comment>
<name>A0ABN1YGY8_9ACTN</name>
<dbReference type="Gene3D" id="3.30.70.2650">
    <property type="match status" value="1"/>
</dbReference>
<dbReference type="Pfam" id="PF08223">
    <property type="entry name" value="PaaX_C"/>
    <property type="match status" value="1"/>
</dbReference>
<dbReference type="EMBL" id="BAAAKJ010000373">
    <property type="protein sequence ID" value="GAA1409809.1"/>
    <property type="molecule type" value="Genomic_DNA"/>
</dbReference>
<keyword evidence="5" id="KW-1185">Reference proteome</keyword>
<dbReference type="InterPro" id="IPR012906">
    <property type="entry name" value="PaaX-like_N"/>
</dbReference>
<dbReference type="PIRSF" id="PIRSF020623">
    <property type="entry name" value="PaaX"/>
    <property type="match status" value="1"/>
</dbReference>
<evidence type="ECO:0000259" key="1">
    <source>
        <dbReference type="Pfam" id="PF07848"/>
    </source>
</evidence>
<sequence>MTEEGRAEVPTRTLVEGMVRADGTIDAGELYGVAGELGMTDQQVRLCVKRMAADGLLVQEGRGRRAVLRETDHARRSAEPEVEFVRHMYAQDAGLAPWDGRWHLVAFAVPESARAARDALREALVRLGGAALQGGLYVSANAWEPYVEAEVDHLGVRDCVTLLTSTDLRVAGEDRPDAVARRLWPLDDLAEGHRRLAALAADRLARLTGTAPGAAPTRIERLAIAVELADGFTRATAPDPLLPPELLPRPWPGAEARALTADCWGLLRRAEHDGGHPGPRFFQRYDEVMAEITGEPRTA</sequence>
<dbReference type="Pfam" id="PF20803">
    <property type="entry name" value="PaaX_M"/>
    <property type="match status" value="1"/>
</dbReference>
<dbReference type="PANTHER" id="PTHR30319:SF1">
    <property type="entry name" value="TRANSCRIPTIONAL REPRESSOR PAAX"/>
    <property type="match status" value="1"/>
</dbReference>
<dbReference type="Pfam" id="PF07848">
    <property type="entry name" value="PaaX"/>
    <property type="match status" value="1"/>
</dbReference>
<gene>
    <name evidence="4" type="ORF">GCM10009639_60380</name>
</gene>
<evidence type="ECO:0000313" key="4">
    <source>
        <dbReference type="EMBL" id="GAA1409809.1"/>
    </source>
</evidence>
<dbReference type="InterPro" id="IPR048846">
    <property type="entry name" value="PaaX-like_central"/>
</dbReference>
<feature type="domain" description="Transcriptional repressor PaaX-like central Cas2-like" evidence="3">
    <location>
        <begin position="96"/>
        <end position="168"/>
    </location>
</feature>
<reference evidence="4 5" key="1">
    <citation type="journal article" date="2019" name="Int. J. Syst. Evol. Microbiol.">
        <title>The Global Catalogue of Microorganisms (GCM) 10K type strain sequencing project: providing services to taxonomists for standard genome sequencing and annotation.</title>
        <authorList>
            <consortium name="The Broad Institute Genomics Platform"/>
            <consortium name="The Broad Institute Genome Sequencing Center for Infectious Disease"/>
            <person name="Wu L."/>
            <person name="Ma J."/>
        </authorList>
    </citation>
    <scope>NUCLEOTIDE SEQUENCE [LARGE SCALE GENOMIC DNA]</scope>
    <source>
        <strain evidence="4 5">JCM 12393</strain>
    </source>
</reference>
<evidence type="ECO:0000313" key="5">
    <source>
        <dbReference type="Proteomes" id="UP001499863"/>
    </source>
</evidence>
<feature type="domain" description="Transcriptional repressor PaaX-like C-terminal" evidence="2">
    <location>
        <begin position="184"/>
        <end position="269"/>
    </location>
</feature>
<dbReference type="Proteomes" id="UP001499863">
    <property type="component" value="Unassembled WGS sequence"/>
</dbReference>
<dbReference type="InterPro" id="IPR013225">
    <property type="entry name" value="PaaX_C"/>
</dbReference>
<proteinExistence type="predicted"/>
<dbReference type="Gene3D" id="1.20.58.1460">
    <property type="match status" value="1"/>
</dbReference>
<feature type="domain" description="Transcriptional repressor PaaX-like N-terminal" evidence="1">
    <location>
        <begin position="18"/>
        <end position="73"/>
    </location>
</feature>
<accession>A0ABN1YGY8</accession>
<evidence type="ECO:0000259" key="3">
    <source>
        <dbReference type="Pfam" id="PF20803"/>
    </source>
</evidence>